<evidence type="ECO:0000256" key="1">
    <source>
        <dbReference type="SAM" id="MobiDB-lite"/>
    </source>
</evidence>
<keyword evidence="2" id="KW-0472">Membrane</keyword>
<feature type="transmembrane region" description="Helical" evidence="2">
    <location>
        <begin position="103"/>
        <end position="122"/>
    </location>
</feature>
<dbReference type="RefSeq" id="WP_204938712.1">
    <property type="nucleotide sequence ID" value="NZ_BAAAUM010000001.1"/>
</dbReference>
<name>A0A9W6HS30_9MICO</name>
<feature type="region of interest" description="Disordered" evidence="1">
    <location>
        <begin position="1"/>
        <end position="21"/>
    </location>
</feature>
<dbReference type="AlphaFoldDB" id="A0A9W6HS30"/>
<protein>
    <submittedName>
        <fullName evidence="3">Uncharacterized protein</fullName>
    </submittedName>
</protein>
<dbReference type="Proteomes" id="UP001142325">
    <property type="component" value="Unassembled WGS sequence"/>
</dbReference>
<evidence type="ECO:0000256" key="2">
    <source>
        <dbReference type="SAM" id="Phobius"/>
    </source>
</evidence>
<feature type="transmembrane region" description="Helical" evidence="2">
    <location>
        <begin position="31"/>
        <end position="53"/>
    </location>
</feature>
<accession>A0A9W6HS30</accession>
<evidence type="ECO:0000313" key="4">
    <source>
        <dbReference type="Proteomes" id="UP001142325"/>
    </source>
</evidence>
<feature type="transmembrane region" description="Helical" evidence="2">
    <location>
        <begin position="134"/>
        <end position="152"/>
    </location>
</feature>
<sequence length="201" mass="21375">MEETSTRAPVAPALHSPTPASRRRAIGRGTFALRGIAVTILWATSVIIGGILPAGELRWIWLVGHLAALVVGLGAAVMIEYAGFLWTIGRGTLHEVCATEERLAPLAWLGFGGMLLTGMFLSPDVSNPLTALKMIVVLAIGLNAVATARLTVVLHGLPDDLPFRRAPWRLRSWSLATGLVSQLAWWSAVLLGTLNTASRGA</sequence>
<keyword evidence="2" id="KW-0812">Transmembrane</keyword>
<feature type="transmembrane region" description="Helical" evidence="2">
    <location>
        <begin position="59"/>
        <end position="82"/>
    </location>
</feature>
<organism evidence="3 4">
    <name type="scientific">Microbacterium keratanolyticum</name>
    <dbReference type="NCBI Taxonomy" id="67574"/>
    <lineage>
        <taxon>Bacteria</taxon>
        <taxon>Bacillati</taxon>
        <taxon>Actinomycetota</taxon>
        <taxon>Actinomycetes</taxon>
        <taxon>Micrococcales</taxon>
        <taxon>Microbacteriaceae</taxon>
        <taxon>Microbacterium</taxon>
    </lineage>
</organism>
<reference evidence="3" key="1">
    <citation type="journal article" date="2014" name="Int. J. Syst. Evol. Microbiol.">
        <title>Complete genome sequence of Corynebacterium casei LMG S-19264T (=DSM 44701T), isolated from a smear-ripened cheese.</title>
        <authorList>
            <consortium name="US DOE Joint Genome Institute (JGI-PGF)"/>
            <person name="Walter F."/>
            <person name="Albersmeier A."/>
            <person name="Kalinowski J."/>
            <person name="Ruckert C."/>
        </authorList>
    </citation>
    <scope>NUCLEOTIDE SEQUENCE</scope>
    <source>
        <strain evidence="3">VKM Ac-1958</strain>
    </source>
</reference>
<proteinExistence type="predicted"/>
<reference evidence="3" key="2">
    <citation type="submission" date="2023-01" db="EMBL/GenBank/DDBJ databases">
        <authorList>
            <person name="Sun Q."/>
            <person name="Evtushenko L."/>
        </authorList>
    </citation>
    <scope>NUCLEOTIDE SEQUENCE</scope>
    <source>
        <strain evidence="3">VKM Ac-1958</strain>
    </source>
</reference>
<gene>
    <name evidence="3" type="ORF">GCM10017596_07650</name>
</gene>
<evidence type="ECO:0000313" key="3">
    <source>
        <dbReference type="EMBL" id="GLK01050.1"/>
    </source>
</evidence>
<keyword evidence="4" id="KW-1185">Reference proteome</keyword>
<keyword evidence="2" id="KW-1133">Transmembrane helix</keyword>
<comment type="caution">
    <text evidence="3">The sequence shown here is derived from an EMBL/GenBank/DDBJ whole genome shotgun (WGS) entry which is preliminary data.</text>
</comment>
<feature type="transmembrane region" description="Helical" evidence="2">
    <location>
        <begin position="173"/>
        <end position="194"/>
    </location>
</feature>
<dbReference type="EMBL" id="BSET01000001">
    <property type="protein sequence ID" value="GLK01050.1"/>
    <property type="molecule type" value="Genomic_DNA"/>
</dbReference>